<gene>
    <name evidence="4" type="primary">dtdA</name>
    <name evidence="5" type="ORF">MsAc7_16310</name>
</gene>
<evidence type="ECO:0000256" key="3">
    <source>
        <dbReference type="ARBA" id="ARBA00022833"/>
    </source>
</evidence>
<comment type="function">
    <text evidence="4">D-aminoacyl-tRNA deacylase with broad substrate specificity. By recycling D-aminoacyl-tRNA to D-amino acids and free tRNA molecules, this enzyme counteracts the toxicity associated with the formation of D-aminoacyl-tRNA entities in vivo.</text>
</comment>
<comment type="cofactor">
    <cofactor evidence="4">
        <name>Zn(2+)</name>
        <dbReference type="ChEBI" id="CHEBI:29105"/>
    </cofactor>
    <text evidence="4">Binds 2 Zn(2+) ions per subunit.</text>
</comment>
<dbReference type="AlphaFoldDB" id="A0AA96ZUW2"/>
<dbReference type="EC" id="3.1.1.96" evidence="4"/>
<dbReference type="EMBL" id="CP131060">
    <property type="protein sequence ID" value="WNY26059.1"/>
    <property type="molecule type" value="Genomic_DNA"/>
</dbReference>
<comment type="similarity">
    <text evidence="4">Belongs to the DtdA deacylase family.</text>
</comment>
<reference evidence="5 6" key="1">
    <citation type="submission" date="2023-07" db="EMBL/GenBank/DDBJ databases">
        <title>Closed genoem sequence of Methanosarcinaceae archaeon Ac7.</title>
        <authorList>
            <person name="Poehlein A."/>
            <person name="Protasov E."/>
            <person name="Platt K."/>
            <person name="Reeh H."/>
            <person name="Daniel R."/>
            <person name="Brune A."/>
        </authorList>
    </citation>
    <scope>NUCLEOTIDE SEQUENCE [LARGE SCALE GENOMIC DNA]</scope>
    <source>
        <strain evidence="5 6">Ac7</strain>
    </source>
</reference>
<comment type="catalytic activity">
    <reaction evidence="4">
        <text>a D-aminoacyl-tRNA + H2O = a tRNA + a D-alpha-amino acid + H(+)</text>
        <dbReference type="Rhea" id="RHEA:13953"/>
        <dbReference type="Rhea" id="RHEA-COMP:10123"/>
        <dbReference type="Rhea" id="RHEA-COMP:10124"/>
        <dbReference type="ChEBI" id="CHEBI:15377"/>
        <dbReference type="ChEBI" id="CHEBI:15378"/>
        <dbReference type="ChEBI" id="CHEBI:59871"/>
        <dbReference type="ChEBI" id="CHEBI:78442"/>
        <dbReference type="ChEBI" id="CHEBI:79333"/>
        <dbReference type="EC" id="3.1.1.96"/>
    </reaction>
</comment>
<dbReference type="PANTHER" id="PTHR34667:SF1">
    <property type="entry name" value="D-AMINOACYL-TRNA DEACYLASE"/>
    <property type="match status" value="1"/>
</dbReference>
<accession>A0AA96ZUW2</accession>
<evidence type="ECO:0000313" key="5">
    <source>
        <dbReference type="EMBL" id="WNY26059.1"/>
    </source>
</evidence>
<comment type="catalytic activity">
    <reaction evidence="4">
        <text>glycyl-tRNA(Ala) + H2O = tRNA(Ala) + glycine + H(+)</text>
        <dbReference type="Rhea" id="RHEA:53744"/>
        <dbReference type="Rhea" id="RHEA-COMP:9657"/>
        <dbReference type="Rhea" id="RHEA-COMP:13640"/>
        <dbReference type="ChEBI" id="CHEBI:15377"/>
        <dbReference type="ChEBI" id="CHEBI:15378"/>
        <dbReference type="ChEBI" id="CHEBI:57305"/>
        <dbReference type="ChEBI" id="CHEBI:78442"/>
        <dbReference type="ChEBI" id="CHEBI:78522"/>
        <dbReference type="EC" id="3.1.1.96"/>
    </reaction>
</comment>
<evidence type="ECO:0000313" key="6">
    <source>
        <dbReference type="Proteomes" id="UP001303587"/>
    </source>
</evidence>
<comment type="subunit">
    <text evidence="4">Monomer.</text>
</comment>
<dbReference type="RefSeq" id="WP_338102395.1">
    <property type="nucleotide sequence ID" value="NZ_CP131060.1"/>
</dbReference>
<dbReference type="InterPro" id="IPR007508">
    <property type="entry name" value="DtdA"/>
</dbReference>
<proteinExistence type="inferred from homology"/>
<evidence type="ECO:0000256" key="4">
    <source>
        <dbReference type="HAMAP-Rule" id="MF_00562"/>
    </source>
</evidence>
<dbReference type="GO" id="GO:0008270">
    <property type="term" value="F:zinc ion binding"/>
    <property type="evidence" value="ECO:0007669"/>
    <property type="project" value="UniProtKB-UniRule"/>
</dbReference>
<dbReference type="Pfam" id="PF04414">
    <property type="entry name" value="tRNA_deacylase"/>
    <property type="match status" value="1"/>
</dbReference>
<dbReference type="GeneID" id="89230727"/>
<dbReference type="PANTHER" id="PTHR34667">
    <property type="entry name" value="D-AMINOACYL-TRNA DEACYLASE"/>
    <property type="match status" value="1"/>
</dbReference>
<dbReference type="InterPro" id="IPR018033">
    <property type="entry name" value="Deacylase_DtdA_archaea"/>
</dbReference>
<name>A0AA96ZUW2_9EURY</name>
<organism evidence="5 6">
    <name type="scientific">Methanolapillus millepedarum</name>
    <dbReference type="NCBI Taxonomy" id="3028296"/>
    <lineage>
        <taxon>Archaea</taxon>
        <taxon>Methanobacteriati</taxon>
        <taxon>Methanobacteriota</taxon>
        <taxon>Stenosarchaea group</taxon>
        <taxon>Methanomicrobia</taxon>
        <taxon>Methanosarcinales</taxon>
        <taxon>Methanosarcinaceae</taxon>
        <taxon>Methanolapillus</taxon>
    </lineage>
</organism>
<keyword evidence="3 4" id="KW-0862">Zinc</keyword>
<protein>
    <recommendedName>
        <fullName evidence="4">D-aminoacyl-tRNA deacylase</fullName>
        <ecNumber evidence="4">3.1.1.96</ecNumber>
    </recommendedName>
</protein>
<dbReference type="GO" id="GO:0019478">
    <property type="term" value="P:D-amino acid catabolic process"/>
    <property type="evidence" value="ECO:0007669"/>
    <property type="project" value="UniProtKB-UniRule"/>
</dbReference>
<sequence>MTNQKTVAVICSLSDAASVNIKDNLLKIADWKPKELPTAERMKEALSLFLPTAPSEDSMPSAHEMTGTNLLTGIFELQTSDLLFRLIFLDGKHIFQDRLDLRLKHLNIPADLIIFASKHRSKSETRALTVHPTGNAGESALGGYPKALSIPMPLEMKKMILALNDLNQRLGLLFDVTMEVTHHGPTELLVPSMFAEIGSTENEWGIPLAGEIVAKSILSLSSDFDFVPMNDFSPLLSDPVFAVGFGGGHYAQRPTKYLFRTRLAFGHIFPKHQLEFLTEPVVKDAFLKTGANVAFFDKKSMKGDDRRRLFDMISAMGFQVLNDKEALAEFGLDEFKEEPDE</sequence>
<keyword evidence="2 4" id="KW-0378">Hydrolase</keyword>
<evidence type="ECO:0000256" key="1">
    <source>
        <dbReference type="ARBA" id="ARBA00022723"/>
    </source>
</evidence>
<dbReference type="Gene3D" id="3.40.50.10700">
    <property type="entry name" value="AF0625-like"/>
    <property type="match status" value="1"/>
</dbReference>
<dbReference type="HAMAP" id="MF_00562">
    <property type="entry name" value="Deacylase_DtdA"/>
    <property type="match status" value="1"/>
</dbReference>
<dbReference type="Gene3D" id="3.40.630.50">
    <property type="entry name" value="AF0625-like"/>
    <property type="match status" value="1"/>
</dbReference>
<dbReference type="GO" id="GO:0051499">
    <property type="term" value="F:D-aminoacyl-tRNA deacylase activity"/>
    <property type="evidence" value="ECO:0007669"/>
    <property type="project" value="UniProtKB-UniRule"/>
</dbReference>
<evidence type="ECO:0000256" key="2">
    <source>
        <dbReference type="ARBA" id="ARBA00022801"/>
    </source>
</evidence>
<dbReference type="PIRSF" id="PIRSF016210">
    <property type="entry name" value="UCP016210"/>
    <property type="match status" value="1"/>
</dbReference>
<dbReference type="SUPFAM" id="SSF142535">
    <property type="entry name" value="AF0625-like"/>
    <property type="match status" value="1"/>
</dbReference>
<dbReference type="Proteomes" id="UP001303587">
    <property type="component" value="Chromosome"/>
</dbReference>
<keyword evidence="6" id="KW-1185">Reference proteome</keyword>
<keyword evidence="1 4" id="KW-0479">Metal-binding</keyword>